<organism evidence="1">
    <name type="scientific">Schistocephalus solidus</name>
    <name type="common">Tapeworm</name>
    <dbReference type="NCBI Taxonomy" id="70667"/>
    <lineage>
        <taxon>Eukaryota</taxon>
        <taxon>Metazoa</taxon>
        <taxon>Spiralia</taxon>
        <taxon>Lophotrochozoa</taxon>
        <taxon>Platyhelminthes</taxon>
        <taxon>Cestoda</taxon>
        <taxon>Eucestoda</taxon>
        <taxon>Diphyllobothriidea</taxon>
        <taxon>Diphyllobothriidae</taxon>
        <taxon>Schistocephalus</taxon>
    </lineage>
</organism>
<proteinExistence type="predicted"/>
<dbReference type="EMBL" id="GEEE01018898">
    <property type="protein sequence ID" value="JAP44327.1"/>
    <property type="molecule type" value="Transcribed_RNA"/>
</dbReference>
<protein>
    <submittedName>
        <fullName evidence="1">Uncharacterized protein</fullName>
    </submittedName>
</protein>
<accession>A0A0V0JAS7</accession>
<name>A0A0V0JAS7_SCHSO</name>
<dbReference type="EMBL" id="GEEE01000563">
    <property type="protein sequence ID" value="JAP62662.1"/>
    <property type="molecule type" value="Transcribed_RNA"/>
</dbReference>
<reference evidence="1" key="1">
    <citation type="submission" date="2016-01" db="EMBL/GenBank/DDBJ databases">
        <title>Reference transcriptome for the parasite Schistocephalus solidus: insights into the molecular evolution of parasitism.</title>
        <authorList>
            <person name="Hebert F.O."/>
            <person name="Grambauer S."/>
            <person name="Barber I."/>
            <person name="Landry C.R."/>
            <person name="Aubin-Horth N."/>
        </authorList>
    </citation>
    <scope>NUCLEOTIDE SEQUENCE</scope>
</reference>
<sequence>MFKQASNSTIRRHIAREVAQICSEVTEEVNMGTAKCKFQDKFTGDQEEILKKLDILAKRQLWMMKMLGRIYTSLRKVEESNLDKNQKYLQPVIERPVNPIDRPISSRSEFQDINGRLLDPGFRRQLVCTINLFSTYTRPLTSAASEVVILTISSSAYFMPSLMTKYRWNLILRAENIKNAYAVLSYMR</sequence>
<gene>
    <name evidence="1" type="ORF">TR158715</name>
</gene>
<evidence type="ECO:0000313" key="1">
    <source>
        <dbReference type="EMBL" id="JAP62662.1"/>
    </source>
</evidence>
<dbReference type="AlphaFoldDB" id="A0A0V0JAS7"/>